<comment type="caution">
    <text evidence="1">The sequence shown here is derived from an EMBL/GenBank/DDBJ whole genome shotgun (WGS) entry which is preliminary data.</text>
</comment>
<dbReference type="Proteomes" id="UP000834458">
    <property type="component" value="Unassembled WGS sequence"/>
</dbReference>
<evidence type="ECO:0000313" key="2">
    <source>
        <dbReference type="Proteomes" id="UP000834458"/>
    </source>
</evidence>
<proteinExistence type="predicted"/>
<protein>
    <recommendedName>
        <fullName evidence="3">Nucleotidyltransferase</fullName>
    </recommendedName>
</protein>
<gene>
    <name evidence="1" type="ORF">GHA_01440</name>
</gene>
<accession>A0AA35D6T9</accession>
<reference evidence="1" key="1">
    <citation type="submission" date="2020-05" db="EMBL/GenBank/DDBJ databases">
        <authorList>
            <person name="Delgado-Blas J."/>
        </authorList>
    </citation>
    <scope>NUCLEOTIDE SEQUENCE</scope>
    <source>
        <strain evidence="1">BB1454</strain>
    </source>
</reference>
<dbReference type="EMBL" id="CAHPSC010000015">
    <property type="protein sequence ID" value="CAB5681708.1"/>
    <property type="molecule type" value="Genomic_DNA"/>
</dbReference>
<name>A0AA35D6T9_9BURK</name>
<evidence type="ECO:0000313" key="1">
    <source>
        <dbReference type="EMBL" id="CAB5681708.1"/>
    </source>
</evidence>
<organism evidence="1 2">
    <name type="scientific">Comamonas aquatica</name>
    <dbReference type="NCBI Taxonomy" id="225991"/>
    <lineage>
        <taxon>Bacteria</taxon>
        <taxon>Pseudomonadati</taxon>
        <taxon>Pseudomonadota</taxon>
        <taxon>Betaproteobacteria</taxon>
        <taxon>Burkholderiales</taxon>
        <taxon>Comamonadaceae</taxon>
        <taxon>Comamonas</taxon>
    </lineage>
</organism>
<evidence type="ECO:0008006" key="3">
    <source>
        <dbReference type="Google" id="ProtNLM"/>
    </source>
</evidence>
<sequence>MDGYSVAVENFALPKEEAFTKIQFPDSVKYAIGSMQAVDEDYTKKSYEEGDRVANQLKQHLAIPVDTDYQGSVPLNVHIKGNSDIDLLLLCKQFVTVDDSIRGNYTDYKGKSATDELIDLRAQAAKVLRDKYPRATVDDSPGKAIALSGGSLARAVDVIPSHWHDTKEYHETRLKKHREIYVLDSKTNSRVNNKPFLHIALVDEKCNSVRGSLRKVIRLLKNLKYDAELEVRFTSYDIVAVCYHMTQAELTVPFGLDLLLLDRVQKHLDLTVSNASYRNTLTVPDGSRKIFDQAEKLNGLVRLKQELESLIKDLARELNPLADYLPRETVLNKSVLL</sequence>
<dbReference type="AlphaFoldDB" id="A0AA35D6T9"/>